<gene>
    <name evidence="1" type="ORF">BDCR2A_01671</name>
</gene>
<accession>W6TG66</accession>
<proteinExistence type="predicted"/>
<dbReference type="Proteomes" id="UP000019148">
    <property type="component" value="Unassembled WGS sequence"/>
</dbReference>
<evidence type="ECO:0000313" key="2">
    <source>
        <dbReference type="Proteomes" id="UP000019148"/>
    </source>
</evidence>
<comment type="caution">
    <text evidence="1">The sequence shown here is derived from an EMBL/GenBank/DDBJ whole genome shotgun (WGS) entry which is preliminary data.</text>
</comment>
<dbReference type="EMBL" id="AZIT01000053">
    <property type="protein sequence ID" value="ETZ17405.1"/>
    <property type="molecule type" value="Genomic_DNA"/>
</dbReference>
<dbReference type="PATRIC" id="fig|1432657.3.peg.1588"/>
<dbReference type="AlphaFoldDB" id="W6TG66"/>
<protein>
    <submittedName>
        <fullName evidence="1">Putative terminase-like family protein</fullName>
    </submittedName>
</protein>
<reference evidence="1 2" key="1">
    <citation type="submission" date="2013-12" db="EMBL/GenBank/DDBJ databases">
        <title>Comparative genomics of relapsing fever spirochetes.</title>
        <authorList>
            <person name="Schwan T.G."/>
            <person name="Raffel S.J."/>
            <person name="Porcella S.F."/>
        </authorList>
    </citation>
    <scope>NUCLEOTIDE SEQUENCE [LARGE SCALE GENOMIC DNA]</scope>
    <source>
        <strain evidence="1 2">CR2A</strain>
    </source>
</reference>
<organism evidence="1 2">
    <name type="scientific">Borrelia duttonii CR2A</name>
    <dbReference type="NCBI Taxonomy" id="1432657"/>
    <lineage>
        <taxon>Bacteria</taxon>
        <taxon>Pseudomonadati</taxon>
        <taxon>Spirochaetota</taxon>
        <taxon>Spirochaetia</taxon>
        <taxon>Spirochaetales</taxon>
        <taxon>Borreliaceae</taxon>
        <taxon>Borrelia</taxon>
    </lineage>
</organism>
<name>W6TG66_9SPIR</name>
<sequence>MLKIPFVPKYSNTSYFEIDSLRVNLCGGDKIRDFERFRGSISVVIYVNEETTLHKETLKEDLRD</sequence>
<evidence type="ECO:0000313" key="1">
    <source>
        <dbReference type="EMBL" id="ETZ17405.1"/>
    </source>
</evidence>